<proteinExistence type="predicted"/>
<organism evidence="1 2">
    <name type="scientific">Botryotinia fuckeliana (strain T4)</name>
    <name type="common">Noble rot fungus</name>
    <name type="synonym">Botrytis cinerea</name>
    <dbReference type="NCBI Taxonomy" id="999810"/>
    <lineage>
        <taxon>Eukaryota</taxon>
        <taxon>Fungi</taxon>
        <taxon>Dikarya</taxon>
        <taxon>Ascomycota</taxon>
        <taxon>Pezizomycotina</taxon>
        <taxon>Leotiomycetes</taxon>
        <taxon>Helotiales</taxon>
        <taxon>Sclerotiniaceae</taxon>
        <taxon>Botrytis</taxon>
    </lineage>
</organism>
<dbReference type="Proteomes" id="UP000008177">
    <property type="component" value="Unplaced contigs"/>
</dbReference>
<sequence>MSRTSPIRHAQALFLSFHSWNDSQPYSNFSDASRRRDVTGQRYASVSLLLF</sequence>
<dbReference type="InParanoid" id="G2Y986"/>
<name>G2Y986_BOTF4</name>
<gene>
    <name evidence="1" type="ORF">BofuT4_P030380.1</name>
</gene>
<dbReference type="EMBL" id="FQ790300">
    <property type="protein sequence ID" value="CCD49162.1"/>
    <property type="molecule type" value="Genomic_DNA"/>
</dbReference>
<reference evidence="2" key="1">
    <citation type="journal article" date="2011" name="PLoS Genet.">
        <title>Genomic analysis of the necrotrophic fungal pathogens Sclerotinia sclerotiorum and Botrytis cinerea.</title>
        <authorList>
            <person name="Amselem J."/>
            <person name="Cuomo C.A."/>
            <person name="van Kan J.A."/>
            <person name="Viaud M."/>
            <person name="Benito E.P."/>
            <person name="Couloux A."/>
            <person name="Coutinho P.M."/>
            <person name="de Vries R.P."/>
            <person name="Dyer P.S."/>
            <person name="Fillinger S."/>
            <person name="Fournier E."/>
            <person name="Gout L."/>
            <person name="Hahn M."/>
            <person name="Kohn L."/>
            <person name="Lapalu N."/>
            <person name="Plummer K.M."/>
            <person name="Pradier J.M."/>
            <person name="Quevillon E."/>
            <person name="Sharon A."/>
            <person name="Simon A."/>
            <person name="ten Have A."/>
            <person name="Tudzynski B."/>
            <person name="Tudzynski P."/>
            <person name="Wincker P."/>
            <person name="Andrew M."/>
            <person name="Anthouard V."/>
            <person name="Beever R.E."/>
            <person name="Beffa R."/>
            <person name="Benoit I."/>
            <person name="Bouzid O."/>
            <person name="Brault B."/>
            <person name="Chen Z."/>
            <person name="Choquer M."/>
            <person name="Collemare J."/>
            <person name="Cotton P."/>
            <person name="Danchin E.G."/>
            <person name="Da Silva C."/>
            <person name="Gautier A."/>
            <person name="Giraud C."/>
            <person name="Giraud T."/>
            <person name="Gonzalez C."/>
            <person name="Grossetete S."/>
            <person name="Guldener U."/>
            <person name="Henrissat B."/>
            <person name="Howlett B.J."/>
            <person name="Kodira C."/>
            <person name="Kretschmer M."/>
            <person name="Lappartient A."/>
            <person name="Leroch M."/>
            <person name="Levis C."/>
            <person name="Mauceli E."/>
            <person name="Neuveglise C."/>
            <person name="Oeser B."/>
            <person name="Pearson M."/>
            <person name="Poulain J."/>
            <person name="Poussereau N."/>
            <person name="Quesneville H."/>
            <person name="Rascle C."/>
            <person name="Schumacher J."/>
            <person name="Segurens B."/>
            <person name="Sexton A."/>
            <person name="Silva E."/>
            <person name="Sirven C."/>
            <person name="Soanes D.M."/>
            <person name="Talbot N.J."/>
            <person name="Templeton M."/>
            <person name="Yandava C."/>
            <person name="Yarden O."/>
            <person name="Zeng Q."/>
            <person name="Rollins J.A."/>
            <person name="Lebrun M.H."/>
            <person name="Dickman M."/>
        </authorList>
    </citation>
    <scope>NUCLEOTIDE SEQUENCE [LARGE SCALE GENOMIC DNA]</scope>
    <source>
        <strain evidence="2">T4</strain>
    </source>
</reference>
<evidence type="ECO:0000313" key="2">
    <source>
        <dbReference type="Proteomes" id="UP000008177"/>
    </source>
</evidence>
<dbReference type="AlphaFoldDB" id="G2Y986"/>
<protein>
    <submittedName>
        <fullName evidence="1">Uncharacterized protein</fullName>
    </submittedName>
</protein>
<dbReference type="HOGENOM" id="CLU_3106079_0_0_1"/>
<accession>G2Y986</accession>
<evidence type="ECO:0000313" key="1">
    <source>
        <dbReference type="EMBL" id="CCD49162.1"/>
    </source>
</evidence>